<evidence type="ECO:0000313" key="1">
    <source>
        <dbReference type="EMBL" id="KAH9557746.1"/>
    </source>
</evidence>
<comment type="caution">
    <text evidence="1">The sequence shown here is derived from an EMBL/GenBank/DDBJ whole genome shotgun (WGS) entry which is preliminary data.</text>
</comment>
<evidence type="ECO:0000313" key="2">
    <source>
        <dbReference type="Proteomes" id="UP000828922"/>
    </source>
</evidence>
<keyword evidence="2" id="KW-1185">Reference proteome</keyword>
<dbReference type="Proteomes" id="UP000828922">
    <property type="component" value="Linkage Group LG07"/>
</dbReference>
<accession>A0ACB8HPS8</accession>
<reference evidence="2" key="1">
    <citation type="journal article" date="2022" name="New Phytol.">
        <title>Phylogenomic structure and speciation in an emerging model: the Sphagnum magellanicum complex (Bryophyta).</title>
        <authorList>
            <person name="Shaw A.J."/>
            <person name="Piatkowski B."/>
            <person name="Duffy A.M."/>
            <person name="Aguero B."/>
            <person name="Imwattana K."/>
            <person name="Nieto-Lugilde M."/>
            <person name="Healey A."/>
            <person name="Weston D.J."/>
            <person name="Patel M.N."/>
            <person name="Schmutz J."/>
            <person name="Grimwood J."/>
            <person name="Yavitt J.B."/>
            <person name="Hassel K."/>
            <person name="Stenoien H.K."/>
            <person name="Flatberg K.I."/>
            <person name="Bickford C.P."/>
            <person name="Hicks K.A."/>
        </authorList>
    </citation>
    <scope>NUCLEOTIDE SEQUENCE [LARGE SCALE GENOMIC DNA]</scope>
</reference>
<dbReference type="EMBL" id="CM038913">
    <property type="protein sequence ID" value="KAH9557746.1"/>
    <property type="molecule type" value="Genomic_DNA"/>
</dbReference>
<proteinExistence type="predicted"/>
<organism evidence="1 2">
    <name type="scientific">Sphagnum magellanicum</name>
    <dbReference type="NCBI Taxonomy" id="128215"/>
    <lineage>
        <taxon>Eukaryota</taxon>
        <taxon>Viridiplantae</taxon>
        <taxon>Streptophyta</taxon>
        <taxon>Embryophyta</taxon>
        <taxon>Bryophyta</taxon>
        <taxon>Sphagnophytina</taxon>
        <taxon>Sphagnopsida</taxon>
        <taxon>Sphagnales</taxon>
        <taxon>Sphagnaceae</taxon>
        <taxon>Sphagnum</taxon>
    </lineage>
</organism>
<protein>
    <submittedName>
        <fullName evidence="1">Uncharacterized protein</fullName>
    </submittedName>
</protein>
<gene>
    <name evidence="1" type="ORF">CY35_07G100600</name>
</gene>
<sequence length="134" mass="14892">MGRPELVWKRSTSDRTFESKEVAPSTAASLAPIRKKRGRPRKVIKEEVLTEDKKKGDALSNEVSQQNLVSDSGNKCSRSKAVEGPTDMRVDVNDKESMDHLDEPAATPMVTRRQGSRRKSAPRRAAGSFFNSSF</sequence>
<name>A0ACB8HPS8_9BRYO</name>